<comment type="subcellular location">
    <subcellularLocation>
        <location evidence="1 6">Membrane</location>
        <topology evidence="1 6">Multi-pass membrane protein</topology>
    </subcellularLocation>
</comment>
<reference evidence="8" key="1">
    <citation type="submission" date="2017-01" db="EMBL/GenBank/DDBJ databases">
        <authorList>
            <person name="Wolfgang W.J."/>
            <person name="Cole J."/>
            <person name="Wroblewski D."/>
            <person name="Mcginnis J."/>
            <person name="Musser K.A."/>
        </authorList>
    </citation>
    <scope>NUCLEOTIDE SEQUENCE [LARGE SCALE GENOMIC DNA]</scope>
    <source>
        <strain evidence="8">DSM 19151</strain>
    </source>
</reference>
<dbReference type="EMBL" id="MTBO01000005">
    <property type="protein sequence ID" value="OSI18034.1"/>
    <property type="molecule type" value="Genomic_DNA"/>
</dbReference>
<dbReference type="Pfam" id="PF01169">
    <property type="entry name" value="GDT1"/>
    <property type="match status" value="2"/>
</dbReference>
<keyword evidence="4 6" id="KW-1133">Transmembrane helix</keyword>
<dbReference type="OrthoDB" id="9801356at2"/>
<dbReference type="PANTHER" id="PTHR12608:SF1">
    <property type="entry name" value="TRANSMEMBRANE PROTEIN 165"/>
    <property type="match status" value="1"/>
</dbReference>
<dbReference type="STRING" id="194197.BWD09_03440"/>
<protein>
    <recommendedName>
        <fullName evidence="6">GDT1 family protein</fullName>
    </recommendedName>
</protein>
<dbReference type="PANTHER" id="PTHR12608">
    <property type="entry name" value="TRANSMEMBRANE PROTEIN HTP-1 RELATED"/>
    <property type="match status" value="1"/>
</dbReference>
<dbReference type="Proteomes" id="UP000193118">
    <property type="component" value="Unassembled WGS sequence"/>
</dbReference>
<dbReference type="GeneID" id="94582027"/>
<feature type="transmembrane region" description="Helical" evidence="6">
    <location>
        <begin position="67"/>
        <end position="84"/>
    </location>
</feature>
<dbReference type="GO" id="GO:0046873">
    <property type="term" value="F:metal ion transmembrane transporter activity"/>
    <property type="evidence" value="ECO:0007669"/>
    <property type="project" value="InterPro"/>
</dbReference>
<dbReference type="InterPro" id="IPR001727">
    <property type="entry name" value="GDT1-like"/>
</dbReference>
<evidence type="ECO:0000256" key="4">
    <source>
        <dbReference type="ARBA" id="ARBA00022989"/>
    </source>
</evidence>
<feature type="transmembrane region" description="Helical" evidence="6">
    <location>
        <begin position="165"/>
        <end position="187"/>
    </location>
</feature>
<dbReference type="RefSeq" id="WP_085365341.1">
    <property type="nucleotide sequence ID" value="NZ_CAUJPZ010000007.1"/>
</dbReference>
<evidence type="ECO:0000256" key="6">
    <source>
        <dbReference type="RuleBase" id="RU365102"/>
    </source>
</evidence>
<evidence type="ECO:0000256" key="3">
    <source>
        <dbReference type="ARBA" id="ARBA00022692"/>
    </source>
</evidence>
<evidence type="ECO:0000256" key="5">
    <source>
        <dbReference type="ARBA" id="ARBA00023136"/>
    </source>
</evidence>
<feature type="transmembrane region" description="Helical" evidence="6">
    <location>
        <begin position="132"/>
        <end position="153"/>
    </location>
</feature>
<dbReference type="AlphaFoldDB" id="A0A1X3DE93"/>
<proteinExistence type="inferred from homology"/>
<comment type="caution">
    <text evidence="7">The sequence shown here is derived from an EMBL/GenBank/DDBJ whole genome shotgun (WGS) entry which is preliminary data.</text>
</comment>
<name>A0A1X3DE93_9NEIS</name>
<dbReference type="GO" id="GO:0016020">
    <property type="term" value="C:membrane"/>
    <property type="evidence" value="ECO:0007669"/>
    <property type="project" value="UniProtKB-SubCell"/>
</dbReference>
<keyword evidence="5 6" id="KW-0472">Membrane</keyword>
<organism evidence="7 8">
    <name type="scientific">Neisseria dentiae</name>
    <dbReference type="NCBI Taxonomy" id="194197"/>
    <lineage>
        <taxon>Bacteria</taxon>
        <taxon>Pseudomonadati</taxon>
        <taxon>Pseudomonadota</taxon>
        <taxon>Betaproteobacteria</taxon>
        <taxon>Neisseriales</taxon>
        <taxon>Neisseriaceae</taxon>
        <taxon>Neisseria</taxon>
    </lineage>
</organism>
<evidence type="ECO:0000256" key="1">
    <source>
        <dbReference type="ARBA" id="ARBA00004141"/>
    </source>
</evidence>
<comment type="similarity">
    <text evidence="2 6">Belongs to the GDT1 family.</text>
</comment>
<evidence type="ECO:0000313" key="8">
    <source>
        <dbReference type="Proteomes" id="UP000193118"/>
    </source>
</evidence>
<evidence type="ECO:0000313" key="7">
    <source>
        <dbReference type="EMBL" id="OSI18034.1"/>
    </source>
</evidence>
<keyword evidence="3 6" id="KW-0812">Transmembrane</keyword>
<accession>A0A1X3DE93</accession>
<keyword evidence="8" id="KW-1185">Reference proteome</keyword>
<gene>
    <name evidence="7" type="ORF">BWD09_03440</name>
</gene>
<evidence type="ECO:0000256" key="2">
    <source>
        <dbReference type="ARBA" id="ARBA00009190"/>
    </source>
</evidence>
<feature type="transmembrane region" description="Helical" evidence="6">
    <location>
        <begin position="36"/>
        <end position="61"/>
    </location>
</feature>
<sequence length="195" mass="20547">MEAFFSSTLGVAIAEIGDKTQLLALFLAARFAQKNAIVAGMFAATLLNHAVSAVFGVWLAQTVSPDMMKWIVGLSFIAVGLWLLLPDKADGPDSRWLKYGAFGATAVLFFLAEIGDKTQIATVLLAAKYQEMFWVVAGSILGLMLANAPVVYLGEALIKKIPAKAVRLAACALFCILGAATLAGNGISLQHSGLT</sequence>
<comment type="caution">
    <text evidence="6">Lacks conserved residue(s) required for the propagation of feature annotation.</text>
</comment>